<organism evidence="2 3">
    <name type="scientific">Trifolium pratense</name>
    <name type="common">Red clover</name>
    <dbReference type="NCBI Taxonomy" id="57577"/>
    <lineage>
        <taxon>Eukaryota</taxon>
        <taxon>Viridiplantae</taxon>
        <taxon>Streptophyta</taxon>
        <taxon>Embryophyta</taxon>
        <taxon>Tracheophyta</taxon>
        <taxon>Spermatophyta</taxon>
        <taxon>Magnoliopsida</taxon>
        <taxon>eudicotyledons</taxon>
        <taxon>Gunneridae</taxon>
        <taxon>Pentapetalae</taxon>
        <taxon>rosids</taxon>
        <taxon>fabids</taxon>
        <taxon>Fabales</taxon>
        <taxon>Fabaceae</taxon>
        <taxon>Papilionoideae</taxon>
        <taxon>50 kb inversion clade</taxon>
        <taxon>NPAAA clade</taxon>
        <taxon>Hologalegina</taxon>
        <taxon>IRL clade</taxon>
        <taxon>Trifolieae</taxon>
        <taxon>Trifolium</taxon>
    </lineage>
</organism>
<evidence type="ECO:0000313" key="2">
    <source>
        <dbReference type="EMBL" id="PNX61731.1"/>
    </source>
</evidence>
<sequence length="36" mass="3896">MRGATAVATAERKRNSLDEALIGKGRKKRTPKSLSP</sequence>
<protein>
    <submittedName>
        <fullName evidence="2">Uncharacterized protein</fullName>
    </submittedName>
</protein>
<name>A0A2K3K633_TRIPR</name>
<dbReference type="Proteomes" id="UP000236291">
    <property type="component" value="Unassembled WGS sequence"/>
</dbReference>
<dbReference type="AlphaFoldDB" id="A0A2K3K633"/>
<evidence type="ECO:0000256" key="1">
    <source>
        <dbReference type="SAM" id="MobiDB-lite"/>
    </source>
</evidence>
<feature type="region of interest" description="Disordered" evidence="1">
    <location>
        <begin position="1"/>
        <end position="36"/>
    </location>
</feature>
<evidence type="ECO:0000313" key="3">
    <source>
        <dbReference type="Proteomes" id="UP000236291"/>
    </source>
</evidence>
<proteinExistence type="predicted"/>
<gene>
    <name evidence="2" type="ORF">L195_g060807</name>
</gene>
<reference evidence="2 3" key="1">
    <citation type="journal article" date="2014" name="Am. J. Bot.">
        <title>Genome assembly and annotation for red clover (Trifolium pratense; Fabaceae).</title>
        <authorList>
            <person name="Istvanek J."/>
            <person name="Jaros M."/>
            <person name="Krenek A."/>
            <person name="Repkova J."/>
        </authorList>
    </citation>
    <scope>NUCLEOTIDE SEQUENCE [LARGE SCALE GENOMIC DNA]</scope>
    <source>
        <strain evidence="3">cv. Tatra</strain>
        <tissue evidence="2">Young leaves</tissue>
    </source>
</reference>
<accession>A0A2K3K633</accession>
<comment type="caution">
    <text evidence="2">The sequence shown here is derived from an EMBL/GenBank/DDBJ whole genome shotgun (WGS) entry which is preliminary data.</text>
</comment>
<dbReference type="EMBL" id="ASHM01143349">
    <property type="protein sequence ID" value="PNX61731.1"/>
    <property type="molecule type" value="Genomic_DNA"/>
</dbReference>
<reference evidence="2 3" key="2">
    <citation type="journal article" date="2017" name="Front. Plant Sci.">
        <title>Gene Classification and Mining of Molecular Markers Useful in Red Clover (Trifolium pratense) Breeding.</title>
        <authorList>
            <person name="Istvanek J."/>
            <person name="Dluhosova J."/>
            <person name="Dluhos P."/>
            <person name="Patkova L."/>
            <person name="Nedelnik J."/>
            <person name="Repkova J."/>
        </authorList>
    </citation>
    <scope>NUCLEOTIDE SEQUENCE [LARGE SCALE GENOMIC DNA]</scope>
    <source>
        <strain evidence="3">cv. Tatra</strain>
        <tissue evidence="2">Young leaves</tissue>
    </source>
</reference>
<feature type="compositionally biased region" description="Basic residues" evidence="1">
    <location>
        <begin position="24"/>
        <end position="36"/>
    </location>
</feature>